<dbReference type="GO" id="GO:0006605">
    <property type="term" value="P:protein targeting"/>
    <property type="evidence" value="ECO:0007669"/>
    <property type="project" value="UniProtKB-UniRule"/>
</dbReference>
<dbReference type="GO" id="GO:0043952">
    <property type="term" value="P:protein transport by the Sec complex"/>
    <property type="evidence" value="ECO:0007669"/>
    <property type="project" value="UniProtKB-UniRule"/>
</dbReference>
<dbReference type="GO" id="GO:0005886">
    <property type="term" value="C:plasma membrane"/>
    <property type="evidence" value="ECO:0007669"/>
    <property type="project" value="UniProtKB-SubCell"/>
</dbReference>
<comment type="subunit">
    <text evidence="9">Forms a complex with SecF. Part of the essential Sec protein translocation apparatus which comprises SecA, SecYEG and auxiliary proteins SecDF. Other proteins may also be involved.</text>
</comment>
<evidence type="ECO:0000313" key="13">
    <source>
        <dbReference type="EMBL" id="PIR70008.1"/>
    </source>
</evidence>
<feature type="transmembrane region" description="Helical" evidence="9">
    <location>
        <begin position="285"/>
        <end position="304"/>
    </location>
</feature>
<gene>
    <name evidence="9 13" type="primary">secD</name>
    <name evidence="13" type="ORF">COU47_00470</name>
</gene>
<dbReference type="InterPro" id="IPR048631">
    <property type="entry name" value="SecD_1st"/>
</dbReference>
<keyword evidence="5 9" id="KW-0653">Protein transport</keyword>
<feature type="domain" description="SecDF P1 head subdomain" evidence="12">
    <location>
        <begin position="167"/>
        <end position="262"/>
    </location>
</feature>
<evidence type="ECO:0000259" key="11">
    <source>
        <dbReference type="Pfam" id="PF21760"/>
    </source>
</evidence>
<comment type="caution">
    <text evidence="9">Lacks conserved residue(s) required for the propagation of feature annotation.</text>
</comment>
<dbReference type="InterPro" id="IPR054384">
    <property type="entry name" value="SecDF_P1_head"/>
</dbReference>
<keyword evidence="2 9" id="KW-0813">Transport</keyword>
<evidence type="ECO:0000256" key="5">
    <source>
        <dbReference type="ARBA" id="ARBA00022927"/>
    </source>
</evidence>
<dbReference type="PANTHER" id="PTHR30081:SF1">
    <property type="entry name" value="PROTEIN TRANSLOCASE SUBUNIT SECD"/>
    <property type="match status" value="1"/>
</dbReference>
<feature type="domain" description="Protein translocase subunit SecDF P1" evidence="11">
    <location>
        <begin position="74"/>
        <end position="130"/>
    </location>
</feature>
<accession>A0A2H0TEM3</accession>
<evidence type="ECO:0000259" key="12">
    <source>
        <dbReference type="Pfam" id="PF22599"/>
    </source>
</evidence>
<sequence>MKSQLAIRIGAVILLLLGVCLGYINISPFIGGAFQDVVPFKLGLDLQGGTHLVYRADTSVLGGRNIDEAMAGLRDVVERRVNFFGVTEPLVQVQQSGDEQRLIVELAGVFDIGQAIQIIGQTPFLEFRTERPEEEAKQMLADLGIQEGEPIPAGTAIPDDLFYLHTDLTGRYLKEATILFGDGQSSLGPSVGLQFNDDGAEIFRQLTRDNVGKTIAIYLDGVPISTPVVQGEISGGQAQITGNFTAEEVRDLVRNLNSGALPLPIELISQQNVGPSLGASALAKGVNAGAYALIAVALFLLLWYRLPGLIGIFSIAFYTIVLLFLFKLFGVTLTTAGIAGFILSVGMAVDANILIFERIKEEVRRGQQLDIGVKEGFWRAWPSIRDANISTLITSTILFWFGTSIIKGFALTLGIGVFASLTSAFLVTRTFLLAVGFRNKAISSFLYGSGIK</sequence>
<comment type="function">
    <text evidence="9">Part of the Sec protein translocase complex. Interacts with the SecYEG preprotein conducting channel. SecDF uses the proton motive force (PMF) to complete protein translocation after the ATP-dependent function of SecA.</text>
</comment>
<evidence type="ECO:0000256" key="6">
    <source>
        <dbReference type="ARBA" id="ARBA00022989"/>
    </source>
</evidence>
<dbReference type="Pfam" id="PF22599">
    <property type="entry name" value="SecDF_P1_head"/>
    <property type="match status" value="1"/>
</dbReference>
<dbReference type="Gene3D" id="1.20.1640.10">
    <property type="entry name" value="Multidrug efflux transporter AcrB transmembrane domain"/>
    <property type="match status" value="1"/>
</dbReference>
<reference evidence="14" key="1">
    <citation type="submission" date="2017-09" db="EMBL/GenBank/DDBJ databases">
        <title>Depth-based differentiation of microbial function through sediment-hosted aquifers and enrichment of novel symbionts in the deep terrestrial subsurface.</title>
        <authorList>
            <person name="Probst A.J."/>
            <person name="Ladd B."/>
            <person name="Jarett J.K."/>
            <person name="Geller-Mcgrath D.E."/>
            <person name="Sieber C.M.K."/>
            <person name="Emerson J.B."/>
            <person name="Anantharaman K."/>
            <person name="Thomas B.C."/>
            <person name="Malmstrom R."/>
            <person name="Stieglmeier M."/>
            <person name="Klingl A."/>
            <person name="Woyke T."/>
            <person name="Ryan C.M."/>
            <person name="Banfield J.F."/>
        </authorList>
    </citation>
    <scope>NUCLEOTIDE SEQUENCE [LARGE SCALE GENOMIC DNA]</scope>
</reference>
<proteinExistence type="inferred from homology"/>
<evidence type="ECO:0000256" key="1">
    <source>
        <dbReference type="ARBA" id="ARBA00004651"/>
    </source>
</evidence>
<evidence type="ECO:0000256" key="3">
    <source>
        <dbReference type="ARBA" id="ARBA00022475"/>
    </source>
</evidence>
<dbReference type="InterPro" id="IPR022813">
    <property type="entry name" value="SecD/SecF_arch_bac"/>
</dbReference>
<keyword evidence="6 9" id="KW-1133">Transmembrane helix</keyword>
<feature type="transmembrane region" description="Helical" evidence="9">
    <location>
        <begin position="309"/>
        <end position="330"/>
    </location>
</feature>
<dbReference type="InterPro" id="IPR022646">
    <property type="entry name" value="SecD/SecF_CS"/>
</dbReference>
<dbReference type="Proteomes" id="UP000231503">
    <property type="component" value="Unassembled WGS sequence"/>
</dbReference>
<evidence type="ECO:0000256" key="2">
    <source>
        <dbReference type="ARBA" id="ARBA00022448"/>
    </source>
</evidence>
<dbReference type="PANTHER" id="PTHR30081">
    <property type="entry name" value="PROTEIN-EXPORT MEMBRANE PROTEIN SEC"/>
    <property type="match status" value="1"/>
</dbReference>
<name>A0A2H0TEM3_9BACT</name>
<feature type="transmembrane region" description="Helical" evidence="9">
    <location>
        <begin position="415"/>
        <end position="437"/>
    </location>
</feature>
<dbReference type="InterPro" id="IPR048634">
    <property type="entry name" value="SecD_SecF_C"/>
</dbReference>
<dbReference type="AlphaFoldDB" id="A0A2H0TEM3"/>
<dbReference type="SUPFAM" id="SSF82866">
    <property type="entry name" value="Multidrug efflux transporter AcrB transmembrane domain"/>
    <property type="match status" value="1"/>
</dbReference>
<comment type="subcellular location">
    <subcellularLocation>
        <location evidence="1 9">Cell membrane</location>
        <topology evidence="1 9">Multi-pass membrane protein</topology>
    </subcellularLocation>
</comment>
<comment type="similarity">
    <text evidence="9">Belongs to the SecD/SecF family. SecD subfamily.</text>
</comment>
<keyword evidence="4 9" id="KW-0812">Transmembrane</keyword>
<dbReference type="InterPro" id="IPR055344">
    <property type="entry name" value="SecD_SecF_C_bact"/>
</dbReference>
<organism evidence="13 14">
    <name type="scientific">Candidatus Niyogibacteria bacterium CG10_big_fil_rev_8_21_14_0_10_46_36</name>
    <dbReference type="NCBI Taxonomy" id="1974726"/>
    <lineage>
        <taxon>Bacteria</taxon>
        <taxon>Candidatus Niyogiibacteriota</taxon>
    </lineage>
</organism>
<feature type="transmembrane region" description="Helical" evidence="9">
    <location>
        <begin position="336"/>
        <end position="356"/>
    </location>
</feature>
<evidence type="ECO:0000256" key="7">
    <source>
        <dbReference type="ARBA" id="ARBA00023010"/>
    </source>
</evidence>
<comment type="caution">
    <text evidence="13">The sequence shown here is derived from an EMBL/GenBank/DDBJ whole genome shotgun (WGS) entry which is preliminary data.</text>
</comment>
<dbReference type="GO" id="GO:0015450">
    <property type="term" value="F:protein-transporting ATPase activity"/>
    <property type="evidence" value="ECO:0007669"/>
    <property type="project" value="InterPro"/>
</dbReference>
<feature type="domain" description="Protein export membrane protein SecD/SecF C-terminal" evidence="10">
    <location>
        <begin position="265"/>
        <end position="435"/>
    </location>
</feature>
<dbReference type="Pfam" id="PF21760">
    <property type="entry name" value="SecD_1st"/>
    <property type="match status" value="1"/>
</dbReference>
<protein>
    <recommendedName>
        <fullName evidence="9">Protein translocase subunit SecD</fullName>
    </recommendedName>
</protein>
<dbReference type="GO" id="GO:0065002">
    <property type="term" value="P:intracellular protein transmembrane transport"/>
    <property type="evidence" value="ECO:0007669"/>
    <property type="project" value="UniProtKB-UniRule"/>
</dbReference>
<dbReference type="Pfam" id="PF02355">
    <property type="entry name" value="SecD_SecF_C"/>
    <property type="match status" value="1"/>
</dbReference>
<keyword evidence="3 9" id="KW-1003">Cell membrane</keyword>
<evidence type="ECO:0000256" key="8">
    <source>
        <dbReference type="ARBA" id="ARBA00023136"/>
    </source>
</evidence>
<evidence type="ECO:0000256" key="4">
    <source>
        <dbReference type="ARBA" id="ARBA00022692"/>
    </source>
</evidence>
<dbReference type="HAMAP" id="MF_01463_B">
    <property type="entry name" value="SecD_B"/>
    <property type="match status" value="1"/>
</dbReference>
<evidence type="ECO:0000313" key="14">
    <source>
        <dbReference type="Proteomes" id="UP000231503"/>
    </source>
</evidence>
<dbReference type="Pfam" id="PF07549">
    <property type="entry name" value="Sec_GG"/>
    <property type="match status" value="1"/>
</dbReference>
<dbReference type="NCBIfam" id="TIGR01129">
    <property type="entry name" value="secD"/>
    <property type="match status" value="1"/>
</dbReference>
<evidence type="ECO:0000259" key="10">
    <source>
        <dbReference type="Pfam" id="PF02355"/>
    </source>
</evidence>
<keyword evidence="8 9" id="KW-0472">Membrane</keyword>
<feature type="transmembrane region" description="Helical" evidence="9">
    <location>
        <begin position="389"/>
        <end position="409"/>
    </location>
</feature>
<dbReference type="Gene3D" id="3.30.1360.200">
    <property type="match status" value="1"/>
</dbReference>
<dbReference type="InterPro" id="IPR005791">
    <property type="entry name" value="SecD"/>
</dbReference>
<evidence type="ECO:0000256" key="9">
    <source>
        <dbReference type="HAMAP-Rule" id="MF_01463"/>
    </source>
</evidence>
<dbReference type="Gene3D" id="3.30.70.3400">
    <property type="match status" value="1"/>
</dbReference>
<keyword evidence="7 9" id="KW-0811">Translocation</keyword>
<dbReference type="NCBIfam" id="TIGR00916">
    <property type="entry name" value="2A0604s01"/>
    <property type="match status" value="1"/>
</dbReference>
<dbReference type="EMBL" id="PFCO01000001">
    <property type="protein sequence ID" value="PIR70008.1"/>
    <property type="molecule type" value="Genomic_DNA"/>
</dbReference>